<dbReference type="Gramene" id="TraesNOR4B03G02243770.1">
    <property type="protein sequence ID" value="TraesNOR4B03G02243770.1"/>
    <property type="gene ID" value="TraesNOR4B03G02243770"/>
</dbReference>
<dbReference type="STRING" id="4565.A0A3B6IJ31"/>
<keyword evidence="3" id="KW-0808">Transferase</keyword>
<dbReference type="GO" id="GO:0032259">
    <property type="term" value="P:methylation"/>
    <property type="evidence" value="ECO:0007669"/>
    <property type="project" value="UniProtKB-KW"/>
</dbReference>
<dbReference type="Gramene" id="TraesJUL4B03G02246820.1">
    <property type="protein sequence ID" value="TraesJUL4B03G02246820.1"/>
    <property type="gene ID" value="TraesJUL4B03G02246820"/>
</dbReference>
<feature type="domain" description="SAM-dependent MTase DRM-type" evidence="8">
    <location>
        <begin position="125"/>
        <end position="318"/>
    </location>
</feature>
<dbReference type="AlphaFoldDB" id="A0A3B6IJ31"/>
<dbReference type="GO" id="GO:0003677">
    <property type="term" value="F:DNA binding"/>
    <property type="evidence" value="ECO:0007669"/>
    <property type="project" value="UniProtKB-KW"/>
</dbReference>
<dbReference type="SMR" id="A0A3B6IJ31"/>
<dbReference type="Gramene" id="TraesCS4B03G0023700.1">
    <property type="protein sequence ID" value="TraesCS4B03G0023700.1.CDS"/>
    <property type="gene ID" value="TraesCS4B03G0023700"/>
</dbReference>
<dbReference type="GO" id="GO:0003886">
    <property type="term" value="F:DNA (cytosine-5-)-methyltransferase activity"/>
    <property type="evidence" value="ECO:0000318"/>
    <property type="project" value="GO_Central"/>
</dbReference>
<dbReference type="Gramene" id="TraesLDM4B03G02226000.1">
    <property type="protein sequence ID" value="TraesLDM4B03G02226000.1"/>
    <property type="gene ID" value="TraesLDM4B03G02226000"/>
</dbReference>
<keyword evidence="7" id="KW-0539">Nucleus</keyword>
<organism evidence="9">
    <name type="scientific">Triticum aestivum</name>
    <name type="common">Wheat</name>
    <dbReference type="NCBI Taxonomy" id="4565"/>
    <lineage>
        <taxon>Eukaryota</taxon>
        <taxon>Viridiplantae</taxon>
        <taxon>Streptophyta</taxon>
        <taxon>Embryophyta</taxon>
        <taxon>Tracheophyta</taxon>
        <taxon>Spermatophyta</taxon>
        <taxon>Magnoliopsida</taxon>
        <taxon>Liliopsida</taxon>
        <taxon>Poales</taxon>
        <taxon>Poaceae</taxon>
        <taxon>BOP clade</taxon>
        <taxon>Pooideae</taxon>
        <taxon>Triticodae</taxon>
        <taxon>Triticeae</taxon>
        <taxon>Triticinae</taxon>
        <taxon>Triticum</taxon>
    </lineage>
</organism>
<dbReference type="InterPro" id="IPR050390">
    <property type="entry name" value="C5-Methyltransferase"/>
</dbReference>
<dbReference type="PANTHER" id="PTHR23068">
    <property type="entry name" value="DNA CYTOSINE-5- -METHYLTRANSFERASE 3-RELATED"/>
    <property type="match status" value="1"/>
</dbReference>
<name>A0A3B6IJ31_WHEAT</name>
<dbReference type="GO" id="GO:0005634">
    <property type="term" value="C:nucleus"/>
    <property type="evidence" value="ECO:0000318"/>
    <property type="project" value="GO_Central"/>
</dbReference>
<evidence type="ECO:0000313" key="9">
    <source>
        <dbReference type="EnsemblPlants" id="TraesCS4B02G012300.2"/>
    </source>
</evidence>
<accession>A0A3B6IJ31</accession>
<dbReference type="OMA" id="AVERCGH"/>
<evidence type="ECO:0000256" key="2">
    <source>
        <dbReference type="ARBA" id="ARBA00022603"/>
    </source>
</evidence>
<keyword evidence="4" id="KW-0949">S-adenosyl-L-methionine</keyword>
<reference evidence="9" key="1">
    <citation type="submission" date="2018-08" db="EMBL/GenBank/DDBJ databases">
        <authorList>
            <person name="Rossello M."/>
        </authorList>
    </citation>
    <scope>NUCLEOTIDE SEQUENCE [LARGE SCALE GENOMIC DNA]</scope>
    <source>
        <strain evidence="9">cv. Chinese Spring</strain>
    </source>
</reference>
<dbReference type="PROSITE" id="PS51680">
    <property type="entry name" value="SAM_MT_DRM"/>
    <property type="match status" value="1"/>
</dbReference>
<keyword evidence="6" id="KW-0238">DNA-binding</keyword>
<keyword evidence="2" id="KW-0489">Methyltransferase</keyword>
<dbReference type="InterPro" id="IPR029063">
    <property type="entry name" value="SAM-dependent_MTases_sf"/>
</dbReference>
<evidence type="ECO:0000256" key="6">
    <source>
        <dbReference type="ARBA" id="ARBA00023125"/>
    </source>
</evidence>
<sequence>MGFPAEKVAMAVKHAGGGQDEDDAVLDWLINHEDADLQGSSSSSDLEGFDSSTSDMEVFLISSTGLDAVGEELTERDKKFLTLVEMGFTEEDASSAIDLCGVHEEDSVLADAILAAQIAKREEDSAEIVLVDMPKERPYFYFENVERAPKGVWDEMSRCLYNLAPEYVDSKDFCAATRKRGYIHNLPVKGRFSIKPMQPRTIQEKFPQTKRWWPWWDTRTQLNCIQTVMAPATASDRVREILSDSDGTPSEAHQKEILHLCRHWNLIWVGPNTVAPLEAGEVESLLGFPTEHTRVGFNRTDRYRSLGIPPLCSKGAVS</sequence>
<dbReference type="Gramene" id="TraesCS4B02G012300.2">
    <property type="protein sequence ID" value="TraesCS4B02G012300.2"/>
    <property type="gene ID" value="TraesCS4B02G012300"/>
</dbReference>
<dbReference type="Gene3D" id="3.40.50.150">
    <property type="entry name" value="Vaccinia Virus protein VP39"/>
    <property type="match status" value="1"/>
</dbReference>
<protein>
    <recommendedName>
        <fullName evidence="8">SAM-dependent MTase DRM-type domain-containing protein</fullName>
    </recommendedName>
</protein>
<evidence type="ECO:0000259" key="8">
    <source>
        <dbReference type="PROSITE" id="PS51680"/>
    </source>
</evidence>
<keyword evidence="10" id="KW-1185">Reference proteome</keyword>
<proteinExistence type="predicted"/>
<dbReference type="InterPro" id="IPR030380">
    <property type="entry name" value="SAM_MeTfrase_DRM"/>
</dbReference>
<evidence type="ECO:0000256" key="7">
    <source>
        <dbReference type="ARBA" id="ARBA00023242"/>
    </source>
</evidence>
<comment type="subcellular location">
    <subcellularLocation>
        <location evidence="1">Nucleus</location>
    </subcellularLocation>
</comment>
<dbReference type="PANTHER" id="PTHR23068:SF25">
    <property type="entry name" value="DNA (CYTOSINE-5)-METHYLTRANSFERASE DRM2"/>
    <property type="match status" value="1"/>
</dbReference>
<keyword evidence="5" id="KW-0677">Repeat</keyword>
<evidence type="ECO:0000256" key="1">
    <source>
        <dbReference type="ARBA" id="ARBA00004123"/>
    </source>
</evidence>
<dbReference type="SUPFAM" id="SSF53335">
    <property type="entry name" value="S-adenosyl-L-methionine-dependent methyltransferases"/>
    <property type="match status" value="1"/>
</dbReference>
<dbReference type="EnsemblPlants" id="TraesCS4B02G012300.2">
    <property type="protein sequence ID" value="TraesCS4B02G012300.2"/>
    <property type="gene ID" value="TraesCS4B02G012300"/>
</dbReference>
<evidence type="ECO:0000256" key="5">
    <source>
        <dbReference type="ARBA" id="ARBA00022737"/>
    </source>
</evidence>
<dbReference type="Proteomes" id="UP000019116">
    <property type="component" value="Chromosome 4B"/>
</dbReference>
<dbReference type="Gramene" id="TraesRN4B0100022200.2">
    <property type="protein sequence ID" value="TraesRN4B0100022200.2"/>
    <property type="gene ID" value="TraesRN4B0100022200"/>
</dbReference>
<evidence type="ECO:0000313" key="10">
    <source>
        <dbReference type="Proteomes" id="UP000019116"/>
    </source>
</evidence>
<dbReference type="OrthoDB" id="641149at2759"/>
<dbReference type="Gramene" id="TraesLAC4B03G02180580.1">
    <property type="protein sequence ID" value="TraesLAC4B03G02180580.1"/>
    <property type="gene ID" value="TraesLAC4B03G02180580"/>
</dbReference>
<evidence type="ECO:0000256" key="3">
    <source>
        <dbReference type="ARBA" id="ARBA00022679"/>
    </source>
</evidence>
<reference evidence="9" key="2">
    <citation type="submission" date="2018-10" db="UniProtKB">
        <authorList>
            <consortium name="EnsemblPlants"/>
        </authorList>
    </citation>
    <scope>IDENTIFICATION</scope>
</reference>
<evidence type="ECO:0000256" key="4">
    <source>
        <dbReference type="ARBA" id="ARBA00022691"/>
    </source>
</evidence>
<dbReference type="Gramene" id="TraesMAC4B03G02226800.1">
    <property type="protein sequence ID" value="TraesMAC4B03G02226800.1"/>
    <property type="gene ID" value="TraesMAC4B03G02226800"/>
</dbReference>